<proteinExistence type="predicted"/>
<comment type="caution">
    <text evidence="1">The sequence shown here is derived from an EMBL/GenBank/DDBJ whole genome shotgun (WGS) entry which is preliminary data.</text>
</comment>
<dbReference type="Proteomes" id="UP000278149">
    <property type="component" value="Unassembled WGS sequence"/>
</dbReference>
<dbReference type="AlphaFoldDB" id="A0A429G7T6"/>
<evidence type="ECO:0000313" key="2">
    <source>
        <dbReference type="Proteomes" id="UP000278149"/>
    </source>
</evidence>
<protein>
    <submittedName>
        <fullName evidence="1">CopG family transcriptional regulator</fullName>
    </submittedName>
</protein>
<dbReference type="EMBL" id="RCOR01000016">
    <property type="protein sequence ID" value="RSN69836.1"/>
    <property type="molecule type" value="Genomic_DNA"/>
</dbReference>
<accession>A0A429G7T6</accession>
<dbReference type="RefSeq" id="WP_125740952.1">
    <property type="nucleotide sequence ID" value="NZ_RCOR01000016.1"/>
</dbReference>
<gene>
    <name evidence="1" type="ORF">D9Q81_02230</name>
</gene>
<evidence type="ECO:0000313" key="1">
    <source>
        <dbReference type="EMBL" id="RSN69836.1"/>
    </source>
</evidence>
<organism evidence="1 2">
    <name type="scientific">Candidatus Korarchaeum cryptofilum</name>
    <dbReference type="NCBI Taxonomy" id="498846"/>
    <lineage>
        <taxon>Archaea</taxon>
        <taxon>Thermoproteota</taxon>
        <taxon>Candidatus Korarchaeia</taxon>
        <taxon>Candidatus Korarchaeales</taxon>
        <taxon>Candidatus Korarchaeaceae</taxon>
        <taxon>Candidatus Korarchaeum</taxon>
    </lineage>
</organism>
<reference evidence="1 2" key="1">
    <citation type="submission" date="2018-10" db="EMBL/GenBank/DDBJ databases">
        <title>Co-occurring genomic capacity for anaerobic methane metabolism and dissimilatory sulfite reduction discovered in the Korarchaeota.</title>
        <authorList>
            <person name="Mckay L.J."/>
            <person name="Dlakic M."/>
            <person name="Fields M.W."/>
            <person name="Delmont T.O."/>
            <person name="Eren A.M."/>
            <person name="Jay Z.J."/>
            <person name="Klingelsmith K.B."/>
            <person name="Rusch D.B."/>
            <person name="Inskeep W.P."/>
        </authorList>
    </citation>
    <scope>NUCLEOTIDE SEQUENCE [LARGE SCALE GENOMIC DNA]</scope>
    <source>
        <strain evidence="1 2">WS</strain>
    </source>
</reference>
<name>A0A429G7T6_9CREN</name>
<sequence>MTNYVTISIPEELYKKAEKWIKENGSFSSVDELVKFLIEEFIGGETEEVYTPEQEEEIKERLRRLGYL</sequence>